<dbReference type="Proteomes" id="UP000237271">
    <property type="component" value="Unassembled WGS sequence"/>
</dbReference>
<reference evidence="2 3" key="1">
    <citation type="journal article" date="2017" name="Genome Biol. Evol.">
        <title>Phytophthora megakarya and P. palmivora, closely related causal agents of cacao black pod rot, underwent increases in genome sizes and gene numbers by different mechanisms.</title>
        <authorList>
            <person name="Ali S.S."/>
            <person name="Shao J."/>
            <person name="Lary D.J."/>
            <person name="Kronmiller B."/>
            <person name="Shen D."/>
            <person name="Strem M.D."/>
            <person name="Amoako-Attah I."/>
            <person name="Akrofi A.Y."/>
            <person name="Begoude B.A."/>
            <person name="Ten Hoopen G.M."/>
            <person name="Coulibaly K."/>
            <person name="Kebe B.I."/>
            <person name="Melnick R.L."/>
            <person name="Guiltinan M.J."/>
            <person name="Tyler B.M."/>
            <person name="Meinhardt L.W."/>
            <person name="Bailey B.A."/>
        </authorList>
    </citation>
    <scope>NUCLEOTIDE SEQUENCE [LARGE SCALE GENOMIC DNA]</scope>
    <source>
        <strain evidence="3">sbr112.9</strain>
    </source>
</reference>
<dbReference type="OrthoDB" id="296386at2759"/>
<evidence type="ECO:0000313" key="2">
    <source>
        <dbReference type="EMBL" id="POM63745.1"/>
    </source>
</evidence>
<dbReference type="AlphaFoldDB" id="A0A2P4XDY5"/>
<dbReference type="EMBL" id="NCKW01011322">
    <property type="protein sequence ID" value="POM63745.1"/>
    <property type="molecule type" value="Genomic_DNA"/>
</dbReference>
<protein>
    <submittedName>
        <fullName evidence="2">Uncharacterized protein</fullName>
    </submittedName>
</protein>
<accession>A0A2P4XDY5</accession>
<keyword evidence="3" id="KW-1185">Reference proteome</keyword>
<sequence>MEDDDATPEVTSVPMNGQVQGRSERHLSAGAMSLALQDDQWTFESPVSSRPGQSSGVQPGTFRYLKGAELDGATYDFAVVTRRSVKEKTREDVEVAVDISAGVEGKLIEKLVASGLDVDVLEGDFSRVEADGKKASKYFV</sequence>
<proteinExistence type="predicted"/>
<comment type="caution">
    <text evidence="2">The sequence shown here is derived from an EMBL/GenBank/DDBJ whole genome shotgun (WGS) entry which is preliminary data.</text>
</comment>
<feature type="region of interest" description="Disordered" evidence="1">
    <location>
        <begin position="1"/>
        <end position="30"/>
    </location>
</feature>
<feature type="compositionally biased region" description="Polar residues" evidence="1">
    <location>
        <begin position="9"/>
        <end position="21"/>
    </location>
</feature>
<gene>
    <name evidence="2" type="ORF">PHPALM_20819</name>
</gene>
<evidence type="ECO:0000256" key="1">
    <source>
        <dbReference type="SAM" id="MobiDB-lite"/>
    </source>
</evidence>
<name>A0A2P4XDY5_9STRA</name>
<organism evidence="2 3">
    <name type="scientific">Phytophthora palmivora</name>
    <dbReference type="NCBI Taxonomy" id="4796"/>
    <lineage>
        <taxon>Eukaryota</taxon>
        <taxon>Sar</taxon>
        <taxon>Stramenopiles</taxon>
        <taxon>Oomycota</taxon>
        <taxon>Peronosporomycetes</taxon>
        <taxon>Peronosporales</taxon>
        <taxon>Peronosporaceae</taxon>
        <taxon>Phytophthora</taxon>
    </lineage>
</organism>
<evidence type="ECO:0000313" key="3">
    <source>
        <dbReference type="Proteomes" id="UP000237271"/>
    </source>
</evidence>
<feature type="non-terminal residue" evidence="2">
    <location>
        <position position="140"/>
    </location>
</feature>